<dbReference type="InterPro" id="IPR001647">
    <property type="entry name" value="HTH_TetR"/>
</dbReference>
<dbReference type="Pfam" id="PF00440">
    <property type="entry name" value="TetR_N"/>
    <property type="match status" value="1"/>
</dbReference>
<feature type="domain" description="HTH tetR-type" evidence="3">
    <location>
        <begin position="3"/>
        <end position="63"/>
    </location>
</feature>
<dbReference type="Proteomes" id="UP000517523">
    <property type="component" value="Unassembled WGS sequence"/>
</dbReference>
<comment type="caution">
    <text evidence="4">The sequence shown here is derived from an EMBL/GenBank/DDBJ whole genome shotgun (WGS) entry which is preliminary data.</text>
</comment>
<dbReference type="GO" id="GO:0003677">
    <property type="term" value="F:DNA binding"/>
    <property type="evidence" value="ECO:0007669"/>
    <property type="project" value="UniProtKB-UniRule"/>
</dbReference>
<dbReference type="RefSeq" id="WP_183582830.1">
    <property type="nucleotide sequence ID" value="NZ_JACHXJ010000002.1"/>
</dbReference>
<protein>
    <submittedName>
        <fullName evidence="4">AcrR family transcriptional regulator</fullName>
    </submittedName>
</protein>
<evidence type="ECO:0000313" key="5">
    <source>
        <dbReference type="Proteomes" id="UP000517523"/>
    </source>
</evidence>
<gene>
    <name evidence="4" type="ORF">FHS19_003353</name>
</gene>
<evidence type="ECO:0000256" key="1">
    <source>
        <dbReference type="ARBA" id="ARBA00023125"/>
    </source>
</evidence>
<evidence type="ECO:0000256" key="2">
    <source>
        <dbReference type="PROSITE-ProRule" id="PRU00335"/>
    </source>
</evidence>
<reference evidence="4 5" key="1">
    <citation type="submission" date="2020-08" db="EMBL/GenBank/DDBJ databases">
        <title>Genomic Encyclopedia of Type Strains, Phase III (KMG-III): the genomes of soil and plant-associated and newly described type strains.</title>
        <authorList>
            <person name="Whitman W."/>
        </authorList>
    </citation>
    <scope>NUCLEOTIDE SEQUENCE [LARGE SCALE GENOMIC DNA]</scope>
    <source>
        <strain evidence="4 5">CECT 5831</strain>
    </source>
</reference>
<proteinExistence type="predicted"/>
<keyword evidence="1 2" id="KW-0238">DNA-binding</keyword>
<accession>A0A839TTT8</accession>
<name>A0A839TTT8_9BACL</name>
<organism evidence="4 5">
    <name type="scientific">Paenibacillus rhizosphaerae</name>
    <dbReference type="NCBI Taxonomy" id="297318"/>
    <lineage>
        <taxon>Bacteria</taxon>
        <taxon>Bacillati</taxon>
        <taxon>Bacillota</taxon>
        <taxon>Bacilli</taxon>
        <taxon>Bacillales</taxon>
        <taxon>Paenibacillaceae</taxon>
        <taxon>Paenibacillus</taxon>
    </lineage>
</organism>
<dbReference type="AlphaFoldDB" id="A0A839TTT8"/>
<evidence type="ECO:0000313" key="4">
    <source>
        <dbReference type="EMBL" id="MBB3128699.1"/>
    </source>
</evidence>
<dbReference type="InterPro" id="IPR009057">
    <property type="entry name" value="Homeodomain-like_sf"/>
</dbReference>
<dbReference type="SUPFAM" id="SSF46689">
    <property type="entry name" value="Homeodomain-like"/>
    <property type="match status" value="1"/>
</dbReference>
<dbReference type="PROSITE" id="PS50977">
    <property type="entry name" value="HTH_TETR_2"/>
    <property type="match status" value="1"/>
</dbReference>
<sequence>MDRSTKTKYFELILPHIRKRGFSHMKIDEILKYLNISKATFYKHFSSRDDLIEQLVIDYASQVVDVDPIVLDKEMPFSRRFQRIFEQSMLSVLIMSDEFYYDIKQNQPALISHITAAQTKRCDLLQQFYREGFDKGIFRSINPVVFFLQDDPVLRRLMDPFLLNYYNTTLKQQFLDYYTIKKASLFKDNFLNTVEDKLIEQKITDILRISLN</sequence>
<feature type="DNA-binding region" description="H-T-H motif" evidence="2">
    <location>
        <begin position="26"/>
        <end position="45"/>
    </location>
</feature>
<dbReference type="EMBL" id="JACHXJ010000002">
    <property type="protein sequence ID" value="MBB3128699.1"/>
    <property type="molecule type" value="Genomic_DNA"/>
</dbReference>
<evidence type="ECO:0000259" key="3">
    <source>
        <dbReference type="PROSITE" id="PS50977"/>
    </source>
</evidence>
<dbReference type="Gene3D" id="1.10.357.10">
    <property type="entry name" value="Tetracycline Repressor, domain 2"/>
    <property type="match status" value="1"/>
</dbReference>